<dbReference type="InterPro" id="IPR011989">
    <property type="entry name" value="ARM-like"/>
</dbReference>
<dbReference type="SUPFAM" id="SSF48371">
    <property type="entry name" value="ARM repeat"/>
    <property type="match status" value="1"/>
</dbReference>
<comment type="similarity">
    <text evidence="4 16">Belongs to the LTN1 family.</text>
</comment>
<comment type="subcellular location">
    <subcellularLocation>
        <location evidence="2">Cytoplasm</location>
        <location evidence="2">Cytosol</location>
    </subcellularLocation>
</comment>
<organism evidence="18 19">
    <name type="scientific">Pyricularia oryzae</name>
    <name type="common">Rice blast fungus</name>
    <name type="synonym">Magnaporthe oryzae</name>
    <dbReference type="NCBI Taxonomy" id="318829"/>
    <lineage>
        <taxon>Eukaryota</taxon>
        <taxon>Fungi</taxon>
        <taxon>Dikarya</taxon>
        <taxon>Ascomycota</taxon>
        <taxon>Pezizomycotina</taxon>
        <taxon>Sordariomycetes</taxon>
        <taxon>Sordariomycetidae</taxon>
        <taxon>Magnaporthales</taxon>
        <taxon>Pyriculariaceae</taxon>
        <taxon>Pyricularia</taxon>
    </lineage>
</organism>
<comment type="subunit">
    <text evidence="16">Component of the ribosome quality control complex (RQC).</text>
</comment>
<dbReference type="GO" id="GO:0061630">
    <property type="term" value="F:ubiquitin protein ligase activity"/>
    <property type="evidence" value="ECO:0007669"/>
    <property type="project" value="UniProtKB-UniRule"/>
</dbReference>
<evidence type="ECO:0000256" key="15">
    <source>
        <dbReference type="PROSITE-ProRule" id="PRU00175"/>
    </source>
</evidence>
<dbReference type="Pfam" id="PF22958">
    <property type="entry name" value="Ltn1_1st"/>
    <property type="match status" value="1"/>
</dbReference>
<dbReference type="InterPro" id="IPR039795">
    <property type="entry name" value="LTN1/Rkr1"/>
</dbReference>
<keyword evidence="8 16" id="KW-0808">Transferase</keyword>
<accession>A0A4V1C514</accession>
<dbReference type="Gene3D" id="1.25.10.10">
    <property type="entry name" value="Leucine-rich Repeat Variant"/>
    <property type="match status" value="1"/>
</dbReference>
<evidence type="ECO:0000259" key="17">
    <source>
        <dbReference type="PROSITE" id="PS50089"/>
    </source>
</evidence>
<comment type="catalytic activity">
    <reaction evidence="1 16">
        <text>S-ubiquitinyl-[E2 ubiquitin-conjugating enzyme]-L-cysteine + [acceptor protein]-L-lysine = [E2 ubiquitin-conjugating enzyme]-L-cysteine + N(6)-ubiquitinyl-[acceptor protein]-L-lysine.</text>
        <dbReference type="EC" id="2.3.2.27"/>
    </reaction>
</comment>
<dbReference type="InterPro" id="IPR013083">
    <property type="entry name" value="Znf_RING/FYVE/PHD"/>
</dbReference>
<evidence type="ECO:0000256" key="1">
    <source>
        <dbReference type="ARBA" id="ARBA00000900"/>
    </source>
</evidence>
<keyword evidence="12 16" id="KW-0833">Ubl conjugation pathway</keyword>
<dbReference type="PANTHER" id="PTHR12389:SF0">
    <property type="entry name" value="E3 UBIQUITIN-PROTEIN LIGASE LISTERIN"/>
    <property type="match status" value="1"/>
</dbReference>
<dbReference type="GO" id="GO:1990116">
    <property type="term" value="P:ribosome-associated ubiquitin-dependent protein catabolic process"/>
    <property type="evidence" value="ECO:0007669"/>
    <property type="project" value="UniProtKB-UniRule"/>
</dbReference>
<dbReference type="InterPro" id="IPR001841">
    <property type="entry name" value="Znf_RING"/>
</dbReference>
<keyword evidence="10" id="KW-0677">Repeat</keyword>
<evidence type="ECO:0000313" key="18">
    <source>
        <dbReference type="EMBL" id="QBZ54795.1"/>
    </source>
</evidence>
<dbReference type="GO" id="GO:0072344">
    <property type="term" value="P:rescue of stalled ribosome"/>
    <property type="evidence" value="ECO:0007669"/>
    <property type="project" value="UniProtKB-UniRule"/>
</dbReference>
<evidence type="ECO:0000256" key="16">
    <source>
        <dbReference type="RuleBase" id="RU367090"/>
    </source>
</evidence>
<evidence type="ECO:0000256" key="4">
    <source>
        <dbReference type="ARBA" id="ARBA00007997"/>
    </source>
</evidence>
<dbReference type="InterPro" id="IPR054477">
    <property type="entry name" value="LTN1_E3_ligase_6th"/>
</dbReference>
<evidence type="ECO:0000313" key="19">
    <source>
        <dbReference type="Proteomes" id="UP000294847"/>
    </source>
</evidence>
<dbReference type="EMBL" id="CP034204">
    <property type="protein sequence ID" value="QBZ54795.1"/>
    <property type="molecule type" value="Genomic_DNA"/>
</dbReference>
<reference evidence="18 19" key="1">
    <citation type="journal article" date="2019" name="Mol. Biol. Evol.">
        <title>Blast fungal genomes show frequent chromosomal changes, gene gains and losses, and effector gene turnover.</title>
        <authorList>
            <person name="Gomez Luciano L.B."/>
            <person name="Jason Tsai I."/>
            <person name="Chuma I."/>
            <person name="Tosa Y."/>
            <person name="Chen Y.H."/>
            <person name="Li J.Y."/>
            <person name="Li M.Y."/>
            <person name="Jade Lu M.Y."/>
            <person name="Nakayashiki H."/>
            <person name="Li W.H."/>
        </authorList>
    </citation>
    <scope>NUCLEOTIDE SEQUENCE [LARGE SCALE GENOMIC DNA]</scope>
    <source>
        <strain evidence="18">MZ5-1-6</strain>
    </source>
</reference>
<evidence type="ECO:0000256" key="12">
    <source>
        <dbReference type="ARBA" id="ARBA00022786"/>
    </source>
</evidence>
<dbReference type="UniPathway" id="UPA00143"/>
<dbReference type="InterPro" id="IPR057030">
    <property type="entry name" value="TPR_Rkr-1"/>
</dbReference>
<keyword evidence="11 15" id="KW-0863">Zinc-finger</keyword>
<dbReference type="Gene3D" id="3.30.40.10">
    <property type="entry name" value="Zinc/RING finger domain, C3HC4 (zinc finger)"/>
    <property type="match status" value="1"/>
</dbReference>
<dbReference type="GO" id="GO:1990112">
    <property type="term" value="C:RQC complex"/>
    <property type="evidence" value="ECO:0007669"/>
    <property type="project" value="UniProtKB-UniRule"/>
</dbReference>
<protein>
    <recommendedName>
        <fullName evidence="6 16">E3 ubiquitin-protein ligase listerin</fullName>
        <ecNumber evidence="5 16">2.3.2.27</ecNumber>
    </recommendedName>
    <alternativeName>
        <fullName evidence="16">RING-type E3 ubiquitin transferase listerin</fullName>
    </alternativeName>
</protein>
<dbReference type="InterPro" id="IPR039804">
    <property type="entry name" value="RING-CH-C4HC3_LTN1"/>
</dbReference>
<dbReference type="PANTHER" id="PTHR12389">
    <property type="entry name" value="ZINC FINGER PROTEIN 294"/>
    <property type="match status" value="1"/>
</dbReference>
<dbReference type="GO" id="GO:0043023">
    <property type="term" value="F:ribosomal large subunit binding"/>
    <property type="evidence" value="ECO:0007669"/>
    <property type="project" value="TreeGrafter"/>
</dbReference>
<gene>
    <name evidence="18" type="ORF">PoMZ_10504</name>
</gene>
<name>A0A4V1C514_PYROR</name>
<dbReference type="InterPro" id="IPR054478">
    <property type="entry name" value="LTN1_UBC"/>
</dbReference>
<comment type="function">
    <text evidence="14">E3 ubiquitin-protein ligase component of the ribosome quality control complex (RQC), a ribosome-associated complex that mediates ubiquitination and extraction of incompletely synthesized nascent chains for proteasomal degradation. Mediates ubiquitination of proteins derived from mRNAs lacking stop codons (non-stop proteins) and other translation arrest products induced by poly-lysine sequences and tandem rare codons. Ubiquitination leads to CDC48 recruitment for extraction and degradation of the incomplete translation product. May indirectly play a role in chromatin function and transcription.</text>
</comment>
<dbReference type="SMART" id="SM00744">
    <property type="entry name" value="RINGv"/>
    <property type="match status" value="1"/>
</dbReference>
<evidence type="ECO:0000256" key="7">
    <source>
        <dbReference type="ARBA" id="ARBA00022490"/>
    </source>
</evidence>
<proteinExistence type="inferred from homology"/>
<dbReference type="Pfam" id="PF22999">
    <property type="entry name" value="LTN1_E3_ligase_6th"/>
    <property type="match status" value="1"/>
</dbReference>
<evidence type="ECO:0000256" key="6">
    <source>
        <dbReference type="ARBA" id="ARBA00017157"/>
    </source>
</evidence>
<evidence type="ECO:0000256" key="10">
    <source>
        <dbReference type="ARBA" id="ARBA00022737"/>
    </source>
</evidence>
<dbReference type="Proteomes" id="UP000294847">
    <property type="component" value="Chromosome 1"/>
</dbReference>
<evidence type="ECO:0000256" key="8">
    <source>
        <dbReference type="ARBA" id="ARBA00022679"/>
    </source>
</evidence>
<keyword evidence="13 16" id="KW-0862">Zinc</keyword>
<dbReference type="FunFam" id="3.30.40.10:FF:000038">
    <property type="entry name" value="E3 ubiquitin-protein ligase listerin"/>
    <property type="match status" value="1"/>
</dbReference>
<dbReference type="SMART" id="SM01197">
    <property type="entry name" value="FANCL_C"/>
    <property type="match status" value="1"/>
</dbReference>
<keyword evidence="7" id="KW-0963">Cytoplasm</keyword>
<dbReference type="GO" id="GO:0016567">
    <property type="term" value="P:protein ubiquitination"/>
    <property type="evidence" value="ECO:0007669"/>
    <property type="project" value="UniProtKB-UniPathway"/>
</dbReference>
<dbReference type="InterPro" id="IPR011016">
    <property type="entry name" value="Znf_RING-CH"/>
</dbReference>
<sequence length="1634" mass="180048">MSRFSGKSRAGAGAKGFASHASTSFGAFASSGGGRLSYLFEPPDFSSVSDPNIVVSLKNVLKKDSTTKARALEDLVTYVQSIKTDGGVEEAVLDAWVQLYPRTAIDNSRRVRELAHSLLVDLLKSGRKRMERRIPKIVGSWLAGTYDKDRVVARAASDGLQSLLSNEEKQLIFWKKCQPQILEYAIEAVQETPDSLSDERSTSKDDSDAKYYRVLGAGLSLVLGLLQRLSAAEMQPHQESYDEFFSLDTVWDSVKSGDSFVRRQCCQLLWLSMEKQDATIEQHIPKIAKTLISDSLKSNQVGSALELVRILTRLTKRHPEIWGTKKPPLSRLRPFLEKGSQSSPSPGNFWSALDQLFDVMPKENLEPKVVADVLRSVRTGVSNRDEPRNAAVDVWSFYLSVCRRLVTVTEPAESRSAIVVEFVHPLIEHYIQPAGDKPIAGLAAQLEIATKAVQMLSLVEDKGIVDSIRDLWTNSGQSLGTRLIDTLSEAPQDYTKAQKLLADEGTRFFSLIAALKGTSVSSPKTTNSGTAVEIASPPTLELLDVALETLTKDAYRPFAAASILESACTKTPFILDGEQGVSLVKELFPTSSPTQMETMLSSASASSMLSCLLSLNSIQSVSPHFEKYWKAVVHSLLAHPDENLASRYLTRMVAHVQAASLACQEESLQKYLGSSCLGCAQGTMDRWELFETCFTFDVLASDVAGQIAKNILDLFNNSEPATIESALKALDIIAHRKPALLSQDEDLHLALVTKLLTLAEIPNDRISSHAAGIRLLLETHNSTDGGPQLVRIIQENLETAGPASLGIETLVQQAAKISKMADVSMEQLFPSTTIWFEELARFLQGSLDPSLSLTNNLGGVYFLAAATAPEQSQPSQRDRQGLAVPARMAIYTKSLLESGFKIDMLPVEFQVELLCLLYLSTLVVSDQIVLMEDDKLWGSLAKSEDLMNAEEFVTSARNVLKEMLMGPEGEDVGSPHLSGLSGNLIKLLLTQARTLSPLAIYSARALSEILQALAEKHGFKPAQQEEWISSLDVLKATPATVLPCAAILAGYKELLASSRTINTLLNRLISDVAGSNADSLQTLLTLILLDACLTVYGADALPVANNRLVFAIKQITSWFETPETVGSKTATETCRVLTRLLPNIKDVYGSYWEKTLDFCKHLGDRAGKEAESRRLPYVHASLKLISALESLDEPNDDLEDAMQAFSEHKRKHLIGLLQLQESSTSQPAEIVNSLLCRQVDSLPPGDISELGDVYGLVDSVSRDVQSAAFNLLHRAIPRAQEKLSVDIVLEKSDVRLPDELLSLLLDPPTLEAFHDELIAGFPTPVRSCFLAWHLIFDAFSAASFPLRNAYTENLKATNSLEPMLNFTFDVLGHSAAHPLNLNQAHLADSISSYDLQTAETEPDERAMQWLLVHVYYLALKYLPGLVKGWYINCRSKQTRIAVESWTTRYFSPVIISQTLDDVAKWADEQEPPAEDEKELIIKASKLSREVIVGYEVDDLQASISIRLPPAYPLEPVSVASVNRVAVNEKKWQSWLMTTQGVITFSNGSIVDGIATFRRNVIGAMKGQTECAICYSIISTDRRVPDKRCGTCKNLFHRGCLYQWFQTSNQNTCPLCRNPIDYLGAPARRDQSWVD</sequence>
<evidence type="ECO:0000256" key="3">
    <source>
        <dbReference type="ARBA" id="ARBA00004906"/>
    </source>
</evidence>
<dbReference type="InterPro" id="IPR054476">
    <property type="entry name" value="Ltn1_N"/>
</dbReference>
<dbReference type="InterPro" id="IPR016024">
    <property type="entry name" value="ARM-type_fold"/>
</dbReference>
<comment type="pathway">
    <text evidence="3 16">Protein modification; protein ubiquitination.</text>
</comment>
<evidence type="ECO:0000256" key="14">
    <source>
        <dbReference type="ARBA" id="ARBA00055150"/>
    </source>
</evidence>
<dbReference type="SUPFAM" id="SSF57850">
    <property type="entry name" value="RING/U-box"/>
    <property type="match status" value="1"/>
</dbReference>
<evidence type="ECO:0000256" key="5">
    <source>
        <dbReference type="ARBA" id="ARBA00012483"/>
    </source>
</evidence>
<keyword evidence="9 16" id="KW-0479">Metal-binding</keyword>
<dbReference type="GO" id="GO:0005829">
    <property type="term" value="C:cytosol"/>
    <property type="evidence" value="ECO:0007669"/>
    <property type="project" value="UniProtKB-SubCell"/>
</dbReference>
<dbReference type="Pfam" id="PF23009">
    <property type="entry name" value="UBC_like"/>
    <property type="match status" value="1"/>
</dbReference>
<evidence type="ECO:0000256" key="9">
    <source>
        <dbReference type="ARBA" id="ARBA00022723"/>
    </source>
</evidence>
<dbReference type="EC" id="2.3.2.27" evidence="5 16"/>
<dbReference type="Pfam" id="PF23280">
    <property type="entry name" value="TPR_26"/>
    <property type="match status" value="1"/>
</dbReference>
<dbReference type="PROSITE" id="PS50089">
    <property type="entry name" value="ZF_RING_2"/>
    <property type="match status" value="1"/>
</dbReference>
<evidence type="ECO:0000256" key="13">
    <source>
        <dbReference type="ARBA" id="ARBA00022833"/>
    </source>
</evidence>
<dbReference type="GO" id="GO:0008270">
    <property type="term" value="F:zinc ion binding"/>
    <property type="evidence" value="ECO:0007669"/>
    <property type="project" value="UniProtKB-KW"/>
</dbReference>
<comment type="function">
    <text evidence="16">E3 ubiquitin-protein ligase. Component of the ribosome quality control complex (RQC), a ribosome-associated complex that mediates ubiquitination and extraction of incompletely synthesized nascent chains for proteasomal degradation.</text>
</comment>
<feature type="domain" description="RING-type" evidence="17">
    <location>
        <begin position="1570"/>
        <end position="1616"/>
    </location>
</feature>
<dbReference type="Pfam" id="PF13639">
    <property type="entry name" value="zf-RING_2"/>
    <property type="match status" value="1"/>
</dbReference>
<evidence type="ECO:0000256" key="11">
    <source>
        <dbReference type="ARBA" id="ARBA00022771"/>
    </source>
</evidence>
<dbReference type="SMART" id="SM00184">
    <property type="entry name" value="RING"/>
    <property type="match status" value="1"/>
</dbReference>
<dbReference type="CDD" id="cd16491">
    <property type="entry name" value="RING-CH-C4HC3_LTN1"/>
    <property type="match status" value="1"/>
</dbReference>
<evidence type="ECO:0000256" key="2">
    <source>
        <dbReference type="ARBA" id="ARBA00004514"/>
    </source>
</evidence>